<reference evidence="4 5" key="1">
    <citation type="submission" date="2018-01" db="EMBL/GenBank/DDBJ databases">
        <authorList>
            <person name="Clerissi C."/>
        </authorList>
    </citation>
    <scope>NUCLEOTIDE SEQUENCE [LARGE SCALE GENOMIC DNA]</scope>
    <source>
        <strain evidence="2">Cupriavidus taiwanensis STM 6082</strain>
        <strain evidence="3">Cupriavidus taiwanensis STM 6160</strain>
        <plasmid evidence="3">II</plasmid>
        <plasmid evidence="4">ii</plasmid>
    </source>
</reference>
<feature type="domain" description="Penicillin-binding protein transpeptidase" evidence="1">
    <location>
        <begin position="82"/>
        <end position="287"/>
    </location>
</feature>
<dbReference type="SUPFAM" id="SSF56601">
    <property type="entry name" value="beta-lactamase/transpeptidase-like"/>
    <property type="match status" value="1"/>
</dbReference>
<geneLocation type="plasmid" evidence="3">
    <name>II</name>
</geneLocation>
<dbReference type="Proteomes" id="UP000256710">
    <property type="component" value="Unassembled WGS sequence"/>
</dbReference>
<proteinExistence type="predicted"/>
<evidence type="ECO:0000259" key="1">
    <source>
        <dbReference type="Pfam" id="PF00905"/>
    </source>
</evidence>
<accession>A0A375HPL2</accession>
<gene>
    <name evidence="2" type="ORF">CBM2605_B110071</name>
    <name evidence="3" type="ORF">CBM2607_MP20464</name>
</gene>
<dbReference type="InterPro" id="IPR012338">
    <property type="entry name" value="Beta-lactam/transpept-like"/>
</dbReference>
<keyword evidence="5" id="KW-1185">Reference proteome</keyword>
<evidence type="ECO:0000313" key="2">
    <source>
        <dbReference type="EMBL" id="SOZ38542.1"/>
    </source>
</evidence>
<geneLocation type="plasmid" evidence="4">
    <name>ii</name>
</geneLocation>
<dbReference type="GO" id="GO:0008658">
    <property type="term" value="F:penicillin binding"/>
    <property type="evidence" value="ECO:0007669"/>
    <property type="project" value="InterPro"/>
</dbReference>
<keyword evidence="3" id="KW-0378">Hydrolase</keyword>
<organism evidence="3 4">
    <name type="scientific">Cupriavidus neocaledonicus</name>
    <dbReference type="NCBI Taxonomy" id="1040979"/>
    <lineage>
        <taxon>Bacteria</taxon>
        <taxon>Pseudomonadati</taxon>
        <taxon>Pseudomonadota</taxon>
        <taxon>Betaproteobacteria</taxon>
        <taxon>Burkholderiales</taxon>
        <taxon>Burkholderiaceae</taxon>
        <taxon>Cupriavidus</taxon>
    </lineage>
</organism>
<protein>
    <submittedName>
        <fullName evidence="2">Beta-lactamase putative exported protein</fullName>
        <ecNumber evidence="2 3">3.5.2.6</ecNumber>
    </submittedName>
    <submittedName>
        <fullName evidence="3">Putative Beta-lactamase exported protein</fullName>
    </submittedName>
</protein>
<dbReference type="Pfam" id="PF00905">
    <property type="entry name" value="Transpeptidase"/>
    <property type="match status" value="1"/>
</dbReference>
<keyword evidence="3" id="KW-0614">Plasmid</keyword>
<evidence type="ECO:0000313" key="3">
    <source>
        <dbReference type="EMBL" id="SPD59812.1"/>
    </source>
</evidence>
<dbReference type="EMBL" id="OFTC01000034">
    <property type="protein sequence ID" value="SOZ38542.1"/>
    <property type="molecule type" value="Genomic_DNA"/>
</dbReference>
<dbReference type="EMBL" id="LT984807">
    <property type="protein sequence ID" value="SPD59812.1"/>
    <property type="molecule type" value="Genomic_DNA"/>
</dbReference>
<dbReference type="AlphaFoldDB" id="A0A375HPL2"/>
<sequence>MLRITVRARIVIPSNFPRITMNNRLARLLTPVAFGLGLLAAHLPALAAPKEAPLDIAPLFRQAETTGTMVIYDLRRDRMLTYNPSRAATPYSPASTFKIMNSLIGLETGAVADVDHDKLPWDGKVWLVGGKAVLPEACNADVPLRVALPNSCVPAYQALARRVGSAAYQRYLTASHYGNADSSGPVDRFWLNGKLQITAYQQIDFLKGLVQRTLPFSPATFNAVDDITVLERTPAYTLHAKTGWADSAKPAVGWLVGWVERGKDDYLFALNLDLLRPEHARARMEIARAALRQAGALPE</sequence>
<evidence type="ECO:0000313" key="5">
    <source>
        <dbReference type="Proteomes" id="UP000256710"/>
    </source>
</evidence>
<dbReference type="Gene3D" id="3.40.710.10">
    <property type="entry name" value="DD-peptidase/beta-lactamase superfamily"/>
    <property type="match status" value="1"/>
</dbReference>
<dbReference type="EC" id="3.5.2.6" evidence="2 3"/>
<dbReference type="GO" id="GO:0008800">
    <property type="term" value="F:beta-lactamase activity"/>
    <property type="evidence" value="ECO:0007669"/>
    <property type="project" value="UniProtKB-EC"/>
</dbReference>
<dbReference type="Proteomes" id="UP000255168">
    <property type="component" value="Plasmid II"/>
</dbReference>
<dbReference type="InterPro" id="IPR001460">
    <property type="entry name" value="PCN-bd_Tpept"/>
</dbReference>
<name>A0A375HPL2_9BURK</name>
<evidence type="ECO:0000313" key="4">
    <source>
        <dbReference type="Proteomes" id="UP000255168"/>
    </source>
</evidence>